<dbReference type="Proteomes" id="UP000887159">
    <property type="component" value="Unassembled WGS sequence"/>
</dbReference>
<dbReference type="Pfam" id="PF07701">
    <property type="entry name" value="HNOBA"/>
    <property type="match status" value="1"/>
</dbReference>
<protein>
    <recommendedName>
        <fullName evidence="1">guanylate cyclase</fullName>
        <ecNumber evidence="1">4.6.1.2</ecNumber>
    </recommendedName>
</protein>
<evidence type="ECO:0000256" key="3">
    <source>
        <dbReference type="ARBA" id="ARBA00023293"/>
    </source>
</evidence>
<accession>A0A8X6W9H9</accession>
<dbReference type="GO" id="GO:0019934">
    <property type="term" value="P:cGMP-mediated signaling"/>
    <property type="evidence" value="ECO:0007669"/>
    <property type="project" value="TreeGrafter"/>
</dbReference>
<keyword evidence="3" id="KW-0141">cGMP biosynthesis</keyword>
<keyword evidence="2" id="KW-0547">Nucleotide-binding</keyword>
<name>A0A8X6W9H9_TRICX</name>
<dbReference type="EC" id="4.6.1.2" evidence="1"/>
<evidence type="ECO:0000259" key="4">
    <source>
        <dbReference type="Pfam" id="PF07701"/>
    </source>
</evidence>
<proteinExistence type="predicted"/>
<evidence type="ECO:0000256" key="2">
    <source>
        <dbReference type="ARBA" id="ARBA00022741"/>
    </source>
</evidence>
<dbReference type="AlphaFoldDB" id="A0A8X6W9H9"/>
<dbReference type="InterPro" id="IPR042463">
    <property type="entry name" value="HNOB_dom_associated_sf"/>
</dbReference>
<dbReference type="GO" id="GO:0000166">
    <property type="term" value="F:nucleotide binding"/>
    <property type="evidence" value="ECO:0007669"/>
    <property type="project" value="UniProtKB-KW"/>
</dbReference>
<comment type="caution">
    <text evidence="5">The sequence shown here is derived from an EMBL/GenBank/DDBJ whole genome shotgun (WGS) entry which is preliminary data.</text>
</comment>
<dbReference type="GO" id="GO:0008074">
    <property type="term" value="C:guanylate cyclase complex, soluble"/>
    <property type="evidence" value="ECO:0007669"/>
    <property type="project" value="TreeGrafter"/>
</dbReference>
<dbReference type="EMBL" id="BMAU01021390">
    <property type="protein sequence ID" value="GFY30071.1"/>
    <property type="molecule type" value="Genomic_DNA"/>
</dbReference>
<gene>
    <name evidence="5" type="primary">Gyc89Db</name>
    <name evidence="5" type="ORF">TNCV_4073841</name>
</gene>
<dbReference type="PANTHER" id="PTHR45655:SF5">
    <property type="entry name" value="SOLUBLE GUANYLATE CYCLASE 89DA-RELATED"/>
    <property type="match status" value="1"/>
</dbReference>
<keyword evidence="6" id="KW-1185">Reference proteome</keyword>
<dbReference type="GO" id="GO:0004383">
    <property type="term" value="F:guanylate cyclase activity"/>
    <property type="evidence" value="ECO:0007669"/>
    <property type="project" value="UniProtKB-EC"/>
</dbReference>
<evidence type="ECO:0000313" key="6">
    <source>
        <dbReference type="Proteomes" id="UP000887159"/>
    </source>
</evidence>
<dbReference type="InterPro" id="IPR011645">
    <property type="entry name" value="HNOB_dom_associated"/>
</dbReference>
<organism evidence="5 6">
    <name type="scientific">Trichonephila clavipes</name>
    <name type="common">Golden silk orbweaver</name>
    <name type="synonym">Nephila clavipes</name>
    <dbReference type="NCBI Taxonomy" id="2585209"/>
    <lineage>
        <taxon>Eukaryota</taxon>
        <taxon>Metazoa</taxon>
        <taxon>Ecdysozoa</taxon>
        <taxon>Arthropoda</taxon>
        <taxon>Chelicerata</taxon>
        <taxon>Arachnida</taxon>
        <taxon>Araneae</taxon>
        <taxon>Araneomorphae</taxon>
        <taxon>Entelegynae</taxon>
        <taxon>Araneoidea</taxon>
        <taxon>Nephilidae</taxon>
        <taxon>Trichonephila</taxon>
    </lineage>
</organism>
<dbReference type="PANTHER" id="PTHR45655">
    <property type="entry name" value="GUANYLATE CYCLASE SOLUBLE SUBUNIT BETA-2"/>
    <property type="match status" value="1"/>
</dbReference>
<dbReference type="Gene3D" id="3.30.450.260">
    <property type="entry name" value="Haem NO binding associated domain"/>
    <property type="match status" value="1"/>
</dbReference>
<evidence type="ECO:0000313" key="5">
    <source>
        <dbReference type="EMBL" id="GFY30071.1"/>
    </source>
</evidence>
<evidence type="ECO:0000256" key="1">
    <source>
        <dbReference type="ARBA" id="ARBA00012202"/>
    </source>
</evidence>
<feature type="domain" description="Haem NO binding associated" evidence="4">
    <location>
        <begin position="77"/>
        <end position="150"/>
    </location>
</feature>
<reference evidence="5" key="1">
    <citation type="submission" date="2020-08" db="EMBL/GenBank/DDBJ databases">
        <title>Multicomponent nature underlies the extraordinary mechanical properties of spider dragline silk.</title>
        <authorList>
            <person name="Kono N."/>
            <person name="Nakamura H."/>
            <person name="Mori M."/>
            <person name="Yoshida Y."/>
            <person name="Ohtoshi R."/>
            <person name="Malay A.D."/>
            <person name="Moran D.A.P."/>
            <person name="Tomita M."/>
            <person name="Numata K."/>
            <person name="Arakawa K."/>
        </authorList>
    </citation>
    <scope>NUCLEOTIDE SEQUENCE</scope>
</reference>
<dbReference type="GO" id="GO:0070482">
    <property type="term" value="P:response to oxygen levels"/>
    <property type="evidence" value="ECO:0007669"/>
    <property type="project" value="TreeGrafter"/>
</dbReference>
<sequence length="154" mass="17563">MRFIAKQNSLMKIGNNSNLVLGPFDESTPCVMIVLMSCQTKLRINHLTAVKSIYILQKVVVELECLNSHFAKHTICDRRNSASTRNLLLKGQMRLIEEWDAIIYLCVPLLSNLQEMQEVGLYLTDLCLHDSSREIVLAGWQHGARLEISYEKVS</sequence>